<feature type="compositionally biased region" description="Polar residues" evidence="2">
    <location>
        <begin position="173"/>
        <end position="208"/>
    </location>
</feature>
<evidence type="ECO:0000259" key="3">
    <source>
        <dbReference type="PROSITE" id="PS50217"/>
    </source>
</evidence>
<dbReference type="AlphaFoldDB" id="A0A7M5X5Z6"/>
<dbReference type="InterPro" id="IPR004827">
    <property type="entry name" value="bZIP"/>
</dbReference>
<evidence type="ECO:0000256" key="2">
    <source>
        <dbReference type="SAM" id="MobiDB-lite"/>
    </source>
</evidence>
<dbReference type="Pfam" id="PF07716">
    <property type="entry name" value="bZIP_2"/>
    <property type="match status" value="1"/>
</dbReference>
<feature type="region of interest" description="Disordered" evidence="2">
    <location>
        <begin position="173"/>
        <end position="234"/>
    </location>
</feature>
<sequence>MIMDEKNIFNGEMSMEDFVSQSYPQQMMPATTQQDFTQDNNQIVTESICYSPDIIRSNQNQTASTGSAFSHIETYTSSACSFPTTTQTNSNDCSSFTTSLTAMTTSTTNTNKEVNERDILQYLIAMEQHNTSATPSTSTTETCFTHDNKNDRQYFQQTQTVTTHQPFCTENTSPTFHHTENTSPTFHHTENTSPTFHNTDTTNTPSFHSDSTNFSFSQSDTSDDDHETKKVKRLYKFNPKPLISKPSMRRHRYTNTQAHEDPEYFERRRKNNEASRRSRLARRYKECLIVEEMEKLKKENEELKEQIQKLKEEKQNNI</sequence>
<evidence type="ECO:0000313" key="5">
    <source>
        <dbReference type="Proteomes" id="UP000594262"/>
    </source>
</evidence>
<dbReference type="Proteomes" id="UP000594262">
    <property type="component" value="Unplaced"/>
</dbReference>
<feature type="coiled-coil region" evidence="1">
    <location>
        <begin position="289"/>
        <end position="317"/>
    </location>
</feature>
<evidence type="ECO:0000313" key="4">
    <source>
        <dbReference type="EnsemblMetazoa" id="CLYHEMP018329.1"/>
    </source>
</evidence>
<proteinExistence type="predicted"/>
<name>A0A7M5X5Z6_9CNID</name>
<dbReference type="PROSITE" id="PS50217">
    <property type="entry name" value="BZIP"/>
    <property type="match status" value="1"/>
</dbReference>
<dbReference type="RefSeq" id="XP_066927365.1">
    <property type="nucleotide sequence ID" value="XM_067071264.1"/>
</dbReference>
<reference evidence="4" key="1">
    <citation type="submission" date="2021-01" db="UniProtKB">
        <authorList>
            <consortium name="EnsemblMetazoa"/>
        </authorList>
    </citation>
    <scope>IDENTIFICATION</scope>
</reference>
<organism evidence="4 5">
    <name type="scientific">Clytia hemisphaerica</name>
    <dbReference type="NCBI Taxonomy" id="252671"/>
    <lineage>
        <taxon>Eukaryota</taxon>
        <taxon>Metazoa</taxon>
        <taxon>Cnidaria</taxon>
        <taxon>Hydrozoa</taxon>
        <taxon>Hydroidolina</taxon>
        <taxon>Leptothecata</taxon>
        <taxon>Obeliida</taxon>
        <taxon>Clytiidae</taxon>
        <taxon>Clytia</taxon>
    </lineage>
</organism>
<dbReference type="GeneID" id="136814837"/>
<accession>A0A7M5X5Z6</accession>
<dbReference type="EnsemblMetazoa" id="CLYHEMT018329.1">
    <property type="protein sequence ID" value="CLYHEMP018329.1"/>
    <property type="gene ID" value="CLYHEMG018329"/>
</dbReference>
<dbReference type="GO" id="GO:0003700">
    <property type="term" value="F:DNA-binding transcription factor activity"/>
    <property type="evidence" value="ECO:0007669"/>
    <property type="project" value="InterPro"/>
</dbReference>
<evidence type="ECO:0000256" key="1">
    <source>
        <dbReference type="SAM" id="Coils"/>
    </source>
</evidence>
<dbReference type="Gene3D" id="1.20.5.170">
    <property type="match status" value="1"/>
</dbReference>
<keyword evidence="5" id="KW-1185">Reference proteome</keyword>
<feature type="domain" description="BZIP" evidence="3">
    <location>
        <begin position="261"/>
        <end position="313"/>
    </location>
</feature>
<feature type="compositionally biased region" description="Low complexity" evidence="2">
    <location>
        <begin position="209"/>
        <end position="220"/>
    </location>
</feature>
<feature type="compositionally biased region" description="Basic and acidic residues" evidence="2">
    <location>
        <begin position="258"/>
        <end position="276"/>
    </location>
</feature>
<dbReference type="SUPFAM" id="SSF57959">
    <property type="entry name" value="Leucine zipper domain"/>
    <property type="match status" value="1"/>
</dbReference>
<feature type="region of interest" description="Disordered" evidence="2">
    <location>
        <begin position="251"/>
        <end position="279"/>
    </location>
</feature>
<protein>
    <recommendedName>
        <fullName evidence="3">BZIP domain-containing protein</fullName>
    </recommendedName>
</protein>
<dbReference type="InterPro" id="IPR046347">
    <property type="entry name" value="bZIP_sf"/>
</dbReference>
<keyword evidence="1" id="KW-0175">Coiled coil</keyword>